<sequence length="116" mass="13447">MNLRIRHNLEASQKRLAETKQKQQQLLQQSKQEIDKMSQVLEKNQDELKDLEKQERKLSGSGGILFYPTTPGFFFPNFNQWRGYRHKGIDIPRKTGTPIYVAEDGVVGGKRWNGAM</sequence>
<dbReference type="Gene3D" id="2.70.70.10">
    <property type="entry name" value="Glucose Permease (Domain IIA)"/>
    <property type="match status" value="1"/>
</dbReference>
<dbReference type="RefSeq" id="WP_379864892.1">
    <property type="nucleotide sequence ID" value="NZ_JBHTBW010000031.1"/>
</dbReference>
<reference evidence="3" key="1">
    <citation type="journal article" date="2019" name="Int. J. Syst. Evol. Microbiol.">
        <title>The Global Catalogue of Microorganisms (GCM) 10K type strain sequencing project: providing services to taxonomists for standard genome sequencing and annotation.</title>
        <authorList>
            <consortium name="The Broad Institute Genomics Platform"/>
            <consortium name="The Broad Institute Genome Sequencing Center for Infectious Disease"/>
            <person name="Wu L."/>
            <person name="Ma J."/>
        </authorList>
    </citation>
    <scope>NUCLEOTIDE SEQUENCE [LARGE SCALE GENOMIC DNA]</scope>
    <source>
        <strain evidence="3">CGMCC 1.12942</strain>
    </source>
</reference>
<feature type="coiled-coil region" evidence="1">
    <location>
        <begin position="2"/>
        <end position="61"/>
    </location>
</feature>
<proteinExistence type="predicted"/>
<dbReference type="SUPFAM" id="SSF51261">
    <property type="entry name" value="Duplicated hybrid motif"/>
    <property type="match status" value="1"/>
</dbReference>
<protein>
    <submittedName>
        <fullName evidence="2">Uncharacterized protein</fullName>
    </submittedName>
</protein>
<name>A0ABW2RKL1_9BACL</name>
<evidence type="ECO:0000313" key="3">
    <source>
        <dbReference type="Proteomes" id="UP001596500"/>
    </source>
</evidence>
<gene>
    <name evidence="2" type="ORF">ACFQNG_10585</name>
</gene>
<organism evidence="2 3">
    <name type="scientific">Laceyella putida</name>
    <dbReference type="NCBI Taxonomy" id="110101"/>
    <lineage>
        <taxon>Bacteria</taxon>
        <taxon>Bacillati</taxon>
        <taxon>Bacillota</taxon>
        <taxon>Bacilli</taxon>
        <taxon>Bacillales</taxon>
        <taxon>Thermoactinomycetaceae</taxon>
        <taxon>Laceyella</taxon>
    </lineage>
</organism>
<keyword evidence="3" id="KW-1185">Reference proteome</keyword>
<evidence type="ECO:0000313" key="2">
    <source>
        <dbReference type="EMBL" id="MFC7441592.1"/>
    </source>
</evidence>
<evidence type="ECO:0000256" key="1">
    <source>
        <dbReference type="SAM" id="Coils"/>
    </source>
</evidence>
<dbReference type="InterPro" id="IPR011055">
    <property type="entry name" value="Dup_hybrid_motif"/>
</dbReference>
<accession>A0ABW2RKL1</accession>
<comment type="caution">
    <text evidence="2">The sequence shown here is derived from an EMBL/GenBank/DDBJ whole genome shotgun (WGS) entry which is preliminary data.</text>
</comment>
<dbReference type="Proteomes" id="UP001596500">
    <property type="component" value="Unassembled WGS sequence"/>
</dbReference>
<dbReference type="EMBL" id="JBHTBW010000031">
    <property type="protein sequence ID" value="MFC7441592.1"/>
    <property type="molecule type" value="Genomic_DNA"/>
</dbReference>
<keyword evidence="1" id="KW-0175">Coiled coil</keyword>